<evidence type="ECO:0000313" key="3">
    <source>
        <dbReference type="EMBL" id="QGR69676.1"/>
    </source>
</evidence>
<accession>A0A0T9MSV6</accession>
<reference evidence="2 4" key="1">
    <citation type="submission" date="2015-03" db="EMBL/GenBank/DDBJ databases">
        <authorList>
            <person name="Murphy D."/>
        </authorList>
    </citation>
    <scope>NUCLEOTIDE SEQUENCE [LARGE SCALE GENOMIC DNA]</scope>
    <source>
        <strain evidence="2 4">BR165/97</strain>
    </source>
</reference>
<evidence type="ECO:0000313" key="5">
    <source>
        <dbReference type="Proteomes" id="UP000424966"/>
    </source>
</evidence>
<gene>
    <name evidence="2" type="ORF">ERS008530_03753</name>
    <name evidence="3" type="ORF">FOC37_04405</name>
</gene>
<feature type="transmembrane region" description="Helical" evidence="1">
    <location>
        <begin position="85"/>
        <end position="105"/>
    </location>
</feature>
<evidence type="ECO:0000313" key="2">
    <source>
        <dbReference type="EMBL" id="CNG43434.1"/>
    </source>
</evidence>
<feature type="transmembrane region" description="Helical" evidence="1">
    <location>
        <begin position="20"/>
        <end position="43"/>
    </location>
</feature>
<dbReference type="Proteomes" id="UP000424966">
    <property type="component" value="Chromosome"/>
</dbReference>
<reference evidence="3 5" key="2">
    <citation type="submission" date="2019-11" db="EMBL/GenBank/DDBJ databases">
        <title>FDA dAtabase for Regulatory Grade micrObial Sequences (FDA-ARGOS): Supporting development and validation of Infectious Disease Dx tests.</title>
        <authorList>
            <person name="Patel R."/>
            <person name="Rucinski S."/>
            <person name="Tallon L."/>
            <person name="Sadzewicz L."/>
            <person name="Vavikolanu K."/>
            <person name="Mehta A."/>
            <person name="Aluvathingal J."/>
            <person name="Nadendla S."/>
            <person name="Nandy P."/>
            <person name="Geyer C."/>
            <person name="Yan Y."/>
            <person name="Sichtig H."/>
        </authorList>
    </citation>
    <scope>NUCLEOTIDE SEQUENCE [LARGE SCALE GENOMIC DNA]</scope>
    <source>
        <strain evidence="3 5">FDAARGOS_729</strain>
    </source>
</reference>
<dbReference type="Proteomes" id="UP000038750">
    <property type="component" value="Unassembled WGS sequence"/>
</dbReference>
<dbReference type="OrthoDB" id="6499824at2"/>
<evidence type="ECO:0000313" key="4">
    <source>
        <dbReference type="Proteomes" id="UP000038750"/>
    </source>
</evidence>
<sequence>MSEPISTGTATAAVTGVTFIGLLSGIDAGAVIGAFAGSVLFVVSSPDFKLRTKAALFIVSMIVGILSADFVASIISSITPDSVTAARPLGAIVASAIAVRLLMWINNQAGNPTGLIDRFRGQK</sequence>
<keyword evidence="1" id="KW-0812">Transmembrane</keyword>
<dbReference type="InterPro" id="IPR032637">
    <property type="entry name" value="Phage_holin-like"/>
</dbReference>
<dbReference type="AlphaFoldDB" id="A0A0T9MSV6"/>
<protein>
    <submittedName>
        <fullName evidence="2">Putative exported phage-related protein</fullName>
    </submittedName>
</protein>
<feature type="transmembrane region" description="Helical" evidence="1">
    <location>
        <begin position="55"/>
        <end position="79"/>
    </location>
</feature>
<keyword evidence="5" id="KW-1185">Reference proteome</keyword>
<keyword evidence="1" id="KW-0472">Membrane</keyword>
<proteinExistence type="predicted"/>
<dbReference type="RefSeq" id="WP_050074309.1">
    <property type="nucleotide sequence ID" value="NZ_CP046293.1"/>
</dbReference>
<keyword evidence="1" id="KW-1133">Transmembrane helix</keyword>
<organism evidence="2 4">
    <name type="scientific">Yersinia intermedia</name>
    <dbReference type="NCBI Taxonomy" id="631"/>
    <lineage>
        <taxon>Bacteria</taxon>
        <taxon>Pseudomonadati</taxon>
        <taxon>Pseudomonadota</taxon>
        <taxon>Gammaproteobacteria</taxon>
        <taxon>Enterobacterales</taxon>
        <taxon>Yersiniaceae</taxon>
        <taxon>Yersinia</taxon>
    </lineage>
</organism>
<evidence type="ECO:0000256" key="1">
    <source>
        <dbReference type="SAM" id="Phobius"/>
    </source>
</evidence>
<dbReference type="GeneID" id="58045477"/>
<dbReference type="Pfam" id="PF16931">
    <property type="entry name" value="Phage_holin_8"/>
    <property type="match status" value="1"/>
</dbReference>
<name>A0A0T9MSV6_YERIN</name>
<dbReference type="EMBL" id="CPZJ01000018">
    <property type="protein sequence ID" value="CNG43434.1"/>
    <property type="molecule type" value="Genomic_DNA"/>
</dbReference>
<dbReference type="EMBL" id="CP046294">
    <property type="protein sequence ID" value="QGR69676.1"/>
    <property type="molecule type" value="Genomic_DNA"/>
</dbReference>